<dbReference type="GO" id="GO:0006355">
    <property type="term" value="P:regulation of DNA-templated transcription"/>
    <property type="evidence" value="ECO:0007669"/>
    <property type="project" value="InterPro"/>
</dbReference>
<comment type="caution">
    <text evidence="4">The sequence shown here is derived from an EMBL/GenBank/DDBJ whole genome shotgun (WGS) entry which is preliminary data.</text>
</comment>
<evidence type="ECO:0000256" key="2">
    <source>
        <dbReference type="ARBA" id="ARBA00022840"/>
    </source>
</evidence>
<dbReference type="Gene3D" id="3.40.50.300">
    <property type="entry name" value="P-loop containing nucleotide triphosphate hydrolases"/>
    <property type="match status" value="1"/>
</dbReference>
<dbReference type="SUPFAM" id="SSF46894">
    <property type="entry name" value="C-terminal effector domain of the bipartite response regulators"/>
    <property type="match status" value="1"/>
</dbReference>
<dbReference type="GO" id="GO:0004016">
    <property type="term" value="F:adenylate cyclase activity"/>
    <property type="evidence" value="ECO:0007669"/>
    <property type="project" value="TreeGrafter"/>
</dbReference>
<dbReference type="PANTHER" id="PTHR16305">
    <property type="entry name" value="TESTICULAR SOLUBLE ADENYLYL CYCLASE"/>
    <property type="match status" value="1"/>
</dbReference>
<dbReference type="SUPFAM" id="SSF52540">
    <property type="entry name" value="P-loop containing nucleoside triphosphate hydrolases"/>
    <property type="match status" value="1"/>
</dbReference>
<dbReference type="InterPro" id="IPR016032">
    <property type="entry name" value="Sig_transdc_resp-reg_C-effctor"/>
</dbReference>
<protein>
    <submittedName>
        <fullName evidence="4">Regulatory LuxR family protein</fullName>
    </submittedName>
</protein>
<dbReference type="Pfam" id="PF13191">
    <property type="entry name" value="AAA_16"/>
    <property type="match status" value="1"/>
</dbReference>
<dbReference type="SMART" id="SM00421">
    <property type="entry name" value="HTH_LUXR"/>
    <property type="match status" value="1"/>
</dbReference>
<sequence length="895" mass="96531">MNTQLVGRRTELAALTGAVEAAADGRGGVLVISGQAGIGKTRLGEHAVDEARRRGFTTLIGQADPLQTGLAYGPIVAALRRHLDTLPETELATELDGLPDLGRLIPHPLLPTPSPASDPELERTRMFEAVRRLMERLTAKAPTMLLVDDLHWADRGTVELLHYLGRDTVDRRLLVIGAHRTAAPGSALADLAVSVRRQPTGRELALDVLSDDEVAEMLGNLLDAPPSPELLSDVTARSHGVPLFISALAPRGSRTQWHIVRDVVLDRLHELDEPARTLLELIAVAGDDGSLSMLHKAWQHEASLDTTLRRLRDHMLIAEHVTGSAVRYRVAHPLYAEVAYAELSANERARLHAAVAGAMPDDVLTVAPHYLRAGDHVPTRQAVEVLAAAGRRALHAFATTEAVEYLTVALDRAAPDQRLELLHDLGLAQQQAGRPTQAATAWSEGLVAAGRADDQQWRPRFLMLLAALEAERGDFSLADTHAEHGMLLAADQSDYVGLLRWALAQRHRDLAHIRSLSEQLAAVCGRDPADAPQSVARQSRGYLAVLHGDFALARRELEAAHEHAMRCGADAPELDYGARRILSGVCVLTGDVPAALHHAAAATESQFPAARGSMRFALAMVRYFAGDPLGALTEIEGGIADARAEELHRLIARQLTFAAFLLAELGRLDEAEQRLGESLRELDEPEFAFDEASELAATAIALHRGRPQDAPPLRDIAAFEDPLLGCARVLFAAQAAQAVGDGDTAAQLTGLMRLIGHSAPLVDACADRLAGFAGAADKFAAMGAPLLAAQARLEDAERNPTADAIADCLVVFERAGTKPWLERARRLARTHGLGALTRREAEIVRLVGEGLTNAAIAARLFLSERTVETHLRNGYKRLGITSRAALVEWVRNQVT</sequence>
<dbReference type="OrthoDB" id="3649961at2"/>
<feature type="domain" description="HTH luxR-type" evidence="3">
    <location>
        <begin position="829"/>
        <end position="894"/>
    </location>
</feature>
<dbReference type="GO" id="GO:0005524">
    <property type="term" value="F:ATP binding"/>
    <property type="evidence" value="ECO:0007669"/>
    <property type="project" value="UniProtKB-KW"/>
</dbReference>
<evidence type="ECO:0000313" key="5">
    <source>
        <dbReference type="Proteomes" id="UP000256269"/>
    </source>
</evidence>
<dbReference type="PANTHER" id="PTHR16305:SF35">
    <property type="entry name" value="TRANSCRIPTIONAL ACTIVATOR DOMAIN"/>
    <property type="match status" value="1"/>
</dbReference>
<dbReference type="InterPro" id="IPR000792">
    <property type="entry name" value="Tscrpt_reg_LuxR_C"/>
</dbReference>
<name>A0A3E0H7L6_9PSEU</name>
<keyword evidence="2" id="KW-0067">ATP-binding</keyword>
<evidence type="ECO:0000256" key="1">
    <source>
        <dbReference type="ARBA" id="ARBA00022741"/>
    </source>
</evidence>
<dbReference type="RefSeq" id="WP_116178735.1">
    <property type="nucleotide sequence ID" value="NZ_CP144375.1"/>
</dbReference>
<dbReference type="InterPro" id="IPR041664">
    <property type="entry name" value="AAA_16"/>
</dbReference>
<dbReference type="InterPro" id="IPR036388">
    <property type="entry name" value="WH-like_DNA-bd_sf"/>
</dbReference>
<dbReference type="PROSITE" id="PS50043">
    <property type="entry name" value="HTH_LUXR_2"/>
    <property type="match status" value="1"/>
</dbReference>
<dbReference type="Pfam" id="PF00196">
    <property type="entry name" value="GerE"/>
    <property type="match status" value="1"/>
</dbReference>
<dbReference type="GO" id="GO:0005737">
    <property type="term" value="C:cytoplasm"/>
    <property type="evidence" value="ECO:0007669"/>
    <property type="project" value="TreeGrafter"/>
</dbReference>
<evidence type="ECO:0000259" key="3">
    <source>
        <dbReference type="PROSITE" id="PS50043"/>
    </source>
</evidence>
<dbReference type="InterPro" id="IPR027417">
    <property type="entry name" value="P-loop_NTPase"/>
</dbReference>
<dbReference type="EMBL" id="QUNO01000013">
    <property type="protein sequence ID" value="REH39420.1"/>
    <property type="molecule type" value="Genomic_DNA"/>
</dbReference>
<accession>A0A3E0H7L6</accession>
<keyword evidence="1" id="KW-0547">Nucleotide-binding</keyword>
<dbReference type="PRINTS" id="PR00038">
    <property type="entry name" value="HTHLUXR"/>
</dbReference>
<reference evidence="4 5" key="1">
    <citation type="submission" date="2018-08" db="EMBL/GenBank/DDBJ databases">
        <title>Genomic Encyclopedia of Archaeal and Bacterial Type Strains, Phase II (KMG-II): from individual species to whole genera.</title>
        <authorList>
            <person name="Goeker M."/>
        </authorList>
    </citation>
    <scope>NUCLEOTIDE SEQUENCE [LARGE SCALE GENOMIC DNA]</scope>
    <source>
        <strain evidence="4 5">DSM 45791</strain>
    </source>
</reference>
<dbReference type="GO" id="GO:0003677">
    <property type="term" value="F:DNA binding"/>
    <property type="evidence" value="ECO:0007669"/>
    <property type="project" value="InterPro"/>
</dbReference>
<gene>
    <name evidence="4" type="ORF">BCF44_113275</name>
</gene>
<dbReference type="AlphaFoldDB" id="A0A3E0H7L6"/>
<proteinExistence type="predicted"/>
<evidence type="ECO:0000313" key="4">
    <source>
        <dbReference type="EMBL" id="REH39420.1"/>
    </source>
</evidence>
<dbReference type="CDD" id="cd06170">
    <property type="entry name" value="LuxR_C_like"/>
    <property type="match status" value="1"/>
</dbReference>
<organism evidence="4 5">
    <name type="scientific">Kutzneria buriramensis</name>
    <dbReference type="NCBI Taxonomy" id="1045776"/>
    <lineage>
        <taxon>Bacteria</taxon>
        <taxon>Bacillati</taxon>
        <taxon>Actinomycetota</taxon>
        <taxon>Actinomycetes</taxon>
        <taxon>Pseudonocardiales</taxon>
        <taxon>Pseudonocardiaceae</taxon>
        <taxon>Kutzneria</taxon>
    </lineage>
</organism>
<dbReference type="Gene3D" id="1.10.10.10">
    <property type="entry name" value="Winged helix-like DNA-binding domain superfamily/Winged helix DNA-binding domain"/>
    <property type="match status" value="1"/>
</dbReference>
<keyword evidence="5" id="KW-1185">Reference proteome</keyword>
<dbReference type="Proteomes" id="UP000256269">
    <property type="component" value="Unassembled WGS sequence"/>
</dbReference>